<evidence type="ECO:0008006" key="4">
    <source>
        <dbReference type="Google" id="ProtNLM"/>
    </source>
</evidence>
<comment type="caution">
    <text evidence="2">The sequence shown here is derived from an EMBL/GenBank/DDBJ whole genome shotgun (WGS) entry which is preliminary data.</text>
</comment>
<accession>A0ABP9NAG9</accession>
<dbReference type="RefSeq" id="WP_345491249.1">
    <property type="nucleotide sequence ID" value="NZ_BAABHY010000003.1"/>
</dbReference>
<dbReference type="Proteomes" id="UP001500171">
    <property type="component" value="Unassembled WGS sequence"/>
</dbReference>
<evidence type="ECO:0000256" key="1">
    <source>
        <dbReference type="SAM" id="SignalP"/>
    </source>
</evidence>
<feature type="signal peptide" evidence="1">
    <location>
        <begin position="1"/>
        <end position="43"/>
    </location>
</feature>
<reference evidence="3" key="1">
    <citation type="journal article" date="2019" name="Int. J. Syst. Evol. Microbiol.">
        <title>The Global Catalogue of Microorganisms (GCM) 10K type strain sequencing project: providing services to taxonomists for standard genome sequencing and annotation.</title>
        <authorList>
            <consortium name="The Broad Institute Genomics Platform"/>
            <consortium name="The Broad Institute Genome Sequencing Center for Infectious Disease"/>
            <person name="Wu L."/>
            <person name="Ma J."/>
        </authorList>
    </citation>
    <scope>NUCLEOTIDE SEQUENCE [LARGE SCALE GENOMIC DNA]</scope>
    <source>
        <strain evidence="3">JCM 18050</strain>
    </source>
</reference>
<organism evidence="2 3">
    <name type="scientific">Orbus sasakiae</name>
    <dbReference type="NCBI Taxonomy" id="1078475"/>
    <lineage>
        <taxon>Bacteria</taxon>
        <taxon>Pseudomonadati</taxon>
        <taxon>Pseudomonadota</taxon>
        <taxon>Gammaproteobacteria</taxon>
        <taxon>Orbales</taxon>
        <taxon>Orbaceae</taxon>
        <taxon>Orbus</taxon>
    </lineage>
</organism>
<proteinExistence type="predicted"/>
<evidence type="ECO:0000313" key="3">
    <source>
        <dbReference type="Proteomes" id="UP001500171"/>
    </source>
</evidence>
<protein>
    <recommendedName>
        <fullName evidence="4">DUF1566 domain-containing protein</fullName>
    </recommendedName>
</protein>
<dbReference type="EMBL" id="BAABHY010000003">
    <property type="protein sequence ID" value="GAA5111687.1"/>
    <property type="molecule type" value="Genomic_DNA"/>
</dbReference>
<evidence type="ECO:0000313" key="2">
    <source>
        <dbReference type="EMBL" id="GAA5111687.1"/>
    </source>
</evidence>
<gene>
    <name evidence="2" type="ORF">GCM10023211_17580</name>
</gene>
<feature type="chain" id="PRO_5045321611" description="DUF1566 domain-containing protein" evidence="1">
    <location>
        <begin position="44"/>
        <end position="469"/>
    </location>
</feature>
<keyword evidence="1" id="KW-0732">Signal</keyword>
<name>A0ABP9NAG9_9GAMM</name>
<keyword evidence="3" id="KW-1185">Reference proteome</keyword>
<sequence length="469" mass="50617">MINFYDESEGGTCLLKTFCLKICAKLNLASALLVLLATCSANAGLTSTTAYSIQGTAPYLTYDGGITKVTTTDELLWIKLSDGTLYTKVDNNSTASNPIVLPVEGQTMANIDMLVPVSTTVTSATDPTQTISLDSLMKDPYHYWADDDDDGNISATGSLSVMIKDSLGRQIERSDILTNCFSPYQVTLTSTAGVLSTQYGIPNSSSFTEATTTYYIAPKSDAPYACYAQPNLTSSGGSYDGPSEQWDATKGFKLQDITNSSSNFPTIGAKGFYFTLLLESAISNTVTYSKTPSTSPLGLTLTQSDNGVKVELTGPGDGSTKAQAMAFTPTEFTLKAGNTVLYTFKIQTWFIAKRTDPISYSTAQTYCTDLGYSLPTIANYTNANGDGWTGGLSGQDNRYQRRIAGGLFAEWGSASFTYYTNIDFESTLYFWSSQSKNNTNNQYIVFSNDGRIFDMSQANGNAKVSCINN</sequence>